<dbReference type="CDD" id="cd03177">
    <property type="entry name" value="GST_C_Delta_Epsilon"/>
    <property type="match status" value="1"/>
</dbReference>
<evidence type="ECO:0000256" key="1">
    <source>
        <dbReference type="ARBA" id="ARBA00011738"/>
    </source>
</evidence>
<evidence type="ECO:0000256" key="2">
    <source>
        <dbReference type="RuleBase" id="RU003494"/>
    </source>
</evidence>
<dbReference type="FunFam" id="1.20.1050.10:FF:000007">
    <property type="entry name" value="Glutathione S-transferase 1-1"/>
    <property type="match status" value="1"/>
</dbReference>
<dbReference type="PROSITE" id="PS50405">
    <property type="entry name" value="GST_CTER"/>
    <property type="match status" value="1"/>
</dbReference>
<dbReference type="InterPro" id="IPR040079">
    <property type="entry name" value="Glutathione_S-Trfase"/>
</dbReference>
<dbReference type="SUPFAM" id="SSF52833">
    <property type="entry name" value="Thioredoxin-like"/>
    <property type="match status" value="1"/>
</dbReference>
<evidence type="ECO:0008006" key="7">
    <source>
        <dbReference type="Google" id="ProtNLM"/>
    </source>
</evidence>
<dbReference type="PROSITE" id="PS50404">
    <property type="entry name" value="GST_NTER"/>
    <property type="match status" value="1"/>
</dbReference>
<dbReference type="InterPro" id="IPR004046">
    <property type="entry name" value="GST_C"/>
</dbReference>
<comment type="subunit">
    <text evidence="1">Homodimer.</text>
</comment>
<dbReference type="InterPro" id="IPR004045">
    <property type="entry name" value="Glutathione_S-Trfase_N"/>
</dbReference>
<dbReference type="Gene3D" id="3.40.30.10">
    <property type="entry name" value="Glutaredoxin"/>
    <property type="match status" value="1"/>
</dbReference>
<sequence>MERCEESEKAKRKEEQSIRKRVVYSAVDQPTTRLTERRPSRSSSDPEETTMAVELYNTTGSPPCTFVRVVAKKCGVELKLHNINLMAKEQLNPEFVKLNPQHTVPTINDNGFVLWESRAIGLYFVEKYAPDSQLYPKDVQKRATINRLIFFESGTFLPAQMAYFRPKWFKGQEPSVELKEAYDKALATAATLLGDKKFLCCDYVTLADIGLASSLGVAIEGSEYEGLDKFPQLKEYYKRFKAAMPEYEEVASEALRLIRDMVQRAKSGQPPHGVSK</sequence>
<dbReference type="InterPro" id="IPR010987">
    <property type="entry name" value="Glutathione-S-Trfase_C-like"/>
</dbReference>
<evidence type="ECO:0000256" key="3">
    <source>
        <dbReference type="SAM" id="MobiDB-lite"/>
    </source>
</evidence>
<evidence type="ECO:0000259" key="5">
    <source>
        <dbReference type="PROSITE" id="PS50405"/>
    </source>
</evidence>
<reference evidence="6" key="1">
    <citation type="journal article" date="2011" name="PLoS ONE">
        <title>A deep insight into the sialotranscriptome of the gulf coast tick, Amblyomma maculatum.</title>
        <authorList>
            <person name="Karim S."/>
            <person name="Singh P."/>
            <person name="Ribeiro J.M."/>
        </authorList>
    </citation>
    <scope>NUCLEOTIDE SEQUENCE</scope>
    <source>
        <tissue evidence="6">Salivary gland</tissue>
    </source>
</reference>
<feature type="domain" description="GST C-terminal" evidence="5">
    <location>
        <begin position="138"/>
        <end position="261"/>
    </location>
</feature>
<dbReference type="GO" id="GO:0006749">
    <property type="term" value="P:glutathione metabolic process"/>
    <property type="evidence" value="ECO:0007669"/>
    <property type="project" value="TreeGrafter"/>
</dbReference>
<evidence type="ECO:0000313" key="6">
    <source>
        <dbReference type="EMBL" id="AEO36547.1"/>
    </source>
</evidence>
<feature type="domain" description="GST N-terminal" evidence="4">
    <location>
        <begin position="51"/>
        <end position="132"/>
    </location>
</feature>
<evidence type="ECO:0000259" key="4">
    <source>
        <dbReference type="PROSITE" id="PS50404"/>
    </source>
</evidence>
<accession>G3MSS9</accession>
<dbReference type="PANTHER" id="PTHR43969:SF9">
    <property type="entry name" value="GLUTATHIONE S TRANSFERASE D10, ISOFORM A-RELATED"/>
    <property type="match status" value="1"/>
</dbReference>
<protein>
    <recommendedName>
        <fullName evidence="7">Glutathione transferase</fullName>
    </recommendedName>
</protein>
<dbReference type="Pfam" id="PF02798">
    <property type="entry name" value="GST_N"/>
    <property type="match status" value="1"/>
</dbReference>
<organism evidence="6">
    <name type="scientific">Amblyomma maculatum</name>
    <name type="common">Gulf Coast tick</name>
    <dbReference type="NCBI Taxonomy" id="34609"/>
    <lineage>
        <taxon>Eukaryota</taxon>
        <taxon>Metazoa</taxon>
        <taxon>Ecdysozoa</taxon>
        <taxon>Arthropoda</taxon>
        <taxon>Chelicerata</taxon>
        <taxon>Arachnida</taxon>
        <taxon>Acari</taxon>
        <taxon>Parasitiformes</taxon>
        <taxon>Ixodida</taxon>
        <taxon>Ixodoidea</taxon>
        <taxon>Ixodidae</taxon>
        <taxon>Amblyomminae</taxon>
        <taxon>Amblyomma</taxon>
    </lineage>
</organism>
<dbReference type="EMBL" id="JO844930">
    <property type="protein sequence ID" value="AEO36547.1"/>
    <property type="molecule type" value="mRNA"/>
</dbReference>
<dbReference type="GO" id="GO:0004364">
    <property type="term" value="F:glutathione transferase activity"/>
    <property type="evidence" value="ECO:0007669"/>
    <property type="project" value="TreeGrafter"/>
</dbReference>
<dbReference type="SFLD" id="SFLDG01153">
    <property type="entry name" value="Main.4:_Theta-like"/>
    <property type="match status" value="1"/>
</dbReference>
<dbReference type="PANTHER" id="PTHR43969">
    <property type="entry name" value="GLUTATHIONE S TRANSFERASE D10, ISOFORM A-RELATED"/>
    <property type="match status" value="1"/>
</dbReference>
<dbReference type="AlphaFoldDB" id="G3MSS9"/>
<dbReference type="Pfam" id="PF00043">
    <property type="entry name" value="GST_C"/>
    <property type="match status" value="1"/>
</dbReference>
<dbReference type="InterPro" id="IPR036249">
    <property type="entry name" value="Thioredoxin-like_sf"/>
</dbReference>
<dbReference type="Gene3D" id="1.20.1050.10">
    <property type="match status" value="1"/>
</dbReference>
<comment type="similarity">
    <text evidence="2">Belongs to the GST superfamily.</text>
</comment>
<dbReference type="InterPro" id="IPR036282">
    <property type="entry name" value="Glutathione-S-Trfase_C_sf"/>
</dbReference>
<dbReference type="CDD" id="cd03045">
    <property type="entry name" value="GST_N_Delta_Epsilon"/>
    <property type="match status" value="1"/>
</dbReference>
<feature type="region of interest" description="Disordered" evidence="3">
    <location>
        <begin position="27"/>
        <end position="49"/>
    </location>
</feature>
<dbReference type="SUPFAM" id="SSF47616">
    <property type="entry name" value="GST C-terminal domain-like"/>
    <property type="match status" value="1"/>
</dbReference>
<name>G3MSS9_AMBMU</name>
<dbReference type="SFLD" id="SFLDG00358">
    <property type="entry name" value="Main_(cytGST)"/>
    <property type="match status" value="1"/>
</dbReference>
<proteinExistence type="evidence at transcript level"/>
<dbReference type="FunFam" id="3.40.30.10:FF:000034">
    <property type="entry name" value="glutathione S-transferase 1"/>
    <property type="match status" value="1"/>
</dbReference>
<dbReference type="SFLD" id="SFLDS00019">
    <property type="entry name" value="Glutathione_Transferase_(cytos"/>
    <property type="match status" value="1"/>
</dbReference>